<evidence type="ECO:0000313" key="13">
    <source>
        <dbReference type="Proteomes" id="UP000240830"/>
    </source>
</evidence>
<dbReference type="SUPFAM" id="SSF58038">
    <property type="entry name" value="SNARE fusion complex"/>
    <property type="match status" value="1"/>
</dbReference>
<dbReference type="Gene3D" id="1.25.40.120">
    <property type="entry name" value="Protein prenylyltransferase"/>
    <property type="match status" value="1"/>
</dbReference>
<keyword evidence="10" id="KW-1133">Transmembrane helix</keyword>
<keyword evidence="13" id="KW-1185">Reference proteome</keyword>
<evidence type="ECO:0000256" key="3">
    <source>
        <dbReference type="ARBA" id="ARBA00014772"/>
    </source>
</evidence>
<reference evidence="12 13" key="1">
    <citation type="submission" date="2016-10" db="EMBL/GenBank/DDBJ databases">
        <title>The genome of Paramicrosporidium saccamoebae is the missing link in understanding Cryptomycota and Microsporidia evolution.</title>
        <authorList>
            <person name="Quandt C.A."/>
            <person name="Beaudet D."/>
            <person name="Corsaro D."/>
            <person name="Michel R."/>
            <person name="Corradi N."/>
            <person name="James T."/>
        </authorList>
    </citation>
    <scope>NUCLEOTIDE SEQUENCE [LARGE SCALE GENOMIC DNA]</scope>
    <source>
        <strain evidence="12 13">KSL3</strain>
    </source>
</reference>
<evidence type="ECO:0000256" key="7">
    <source>
        <dbReference type="ARBA" id="ARBA00031267"/>
    </source>
</evidence>
<evidence type="ECO:0000256" key="9">
    <source>
        <dbReference type="RuleBase" id="RU367120"/>
    </source>
</evidence>
<dbReference type="GO" id="GO:0097354">
    <property type="term" value="P:prenylation"/>
    <property type="evidence" value="ECO:0007669"/>
    <property type="project" value="UniProtKB-UniRule"/>
</dbReference>
<dbReference type="EMBL" id="MTSL01000151">
    <property type="protein sequence ID" value="PJF17876.1"/>
    <property type="molecule type" value="Genomic_DNA"/>
</dbReference>
<evidence type="ECO:0000256" key="10">
    <source>
        <dbReference type="SAM" id="Phobius"/>
    </source>
</evidence>
<dbReference type="STRING" id="1246581.A0A2H9TJF3"/>
<dbReference type="FunFam" id="1.25.40.120:FF:000035">
    <property type="entry name" value="Geranylgeranyl transferase type-2 subunit alpha"/>
    <property type="match status" value="1"/>
</dbReference>
<keyword evidence="6" id="KW-0677">Repeat</keyword>
<dbReference type="Gene3D" id="1.20.5.110">
    <property type="match status" value="1"/>
</dbReference>
<evidence type="ECO:0000256" key="6">
    <source>
        <dbReference type="ARBA" id="ARBA00022737"/>
    </source>
</evidence>
<dbReference type="InterPro" id="IPR002088">
    <property type="entry name" value="Prenyl_trans_a"/>
</dbReference>
<dbReference type="Proteomes" id="UP000240830">
    <property type="component" value="Unassembled WGS sequence"/>
</dbReference>
<comment type="catalytic activity">
    <reaction evidence="8 9">
        <text>geranylgeranyl diphosphate + L-cysteinyl-[protein] = S-geranylgeranyl-L-cysteinyl-[protein] + diphosphate</text>
        <dbReference type="Rhea" id="RHEA:21240"/>
        <dbReference type="Rhea" id="RHEA-COMP:10131"/>
        <dbReference type="Rhea" id="RHEA-COMP:11537"/>
        <dbReference type="ChEBI" id="CHEBI:29950"/>
        <dbReference type="ChEBI" id="CHEBI:33019"/>
        <dbReference type="ChEBI" id="CHEBI:57533"/>
        <dbReference type="ChEBI" id="CHEBI:86021"/>
        <dbReference type="EC" id="2.5.1.60"/>
    </reaction>
</comment>
<gene>
    <name evidence="12" type="ORF">PSACC_02306</name>
</gene>
<dbReference type="InterPro" id="IPR000727">
    <property type="entry name" value="T_SNARE_dom"/>
</dbReference>
<dbReference type="AlphaFoldDB" id="A0A2H9TJF3"/>
<dbReference type="PROSITE" id="PS51147">
    <property type="entry name" value="PFTA"/>
    <property type="match status" value="3"/>
</dbReference>
<evidence type="ECO:0000256" key="1">
    <source>
        <dbReference type="ARBA" id="ARBA00006734"/>
    </source>
</evidence>
<evidence type="ECO:0000256" key="8">
    <source>
        <dbReference type="ARBA" id="ARBA00047658"/>
    </source>
</evidence>
<dbReference type="GO" id="GO:0005968">
    <property type="term" value="C:Rab-protein geranylgeranyltransferase complex"/>
    <property type="evidence" value="ECO:0007669"/>
    <property type="project" value="TreeGrafter"/>
</dbReference>
<dbReference type="PROSITE" id="PS50192">
    <property type="entry name" value="T_SNARE"/>
    <property type="match status" value="1"/>
</dbReference>
<dbReference type="Pfam" id="PF05739">
    <property type="entry name" value="SNARE"/>
    <property type="match status" value="1"/>
</dbReference>
<dbReference type="EC" id="2.5.1.60" evidence="2 9"/>
<evidence type="ECO:0000256" key="5">
    <source>
        <dbReference type="ARBA" id="ARBA00022679"/>
    </source>
</evidence>
<keyword evidence="4 9" id="KW-0637">Prenyltransferase</keyword>
<dbReference type="SMART" id="SM00397">
    <property type="entry name" value="t_SNARE"/>
    <property type="match status" value="1"/>
</dbReference>
<evidence type="ECO:0000313" key="12">
    <source>
        <dbReference type="EMBL" id="PJF17876.1"/>
    </source>
</evidence>
<dbReference type="OrthoDB" id="1658at2759"/>
<comment type="similarity">
    <text evidence="1 9">Belongs to the protein prenyltransferase subunit alpha family.</text>
</comment>
<accession>A0A2H9TJF3</accession>
<proteinExistence type="inferred from homology"/>
<evidence type="ECO:0000259" key="11">
    <source>
        <dbReference type="PROSITE" id="PS50192"/>
    </source>
</evidence>
<evidence type="ECO:0000256" key="2">
    <source>
        <dbReference type="ARBA" id="ARBA00012656"/>
    </source>
</evidence>
<keyword evidence="10" id="KW-0812">Transmembrane</keyword>
<keyword evidence="10" id="KW-0472">Membrane</keyword>
<protein>
    <recommendedName>
        <fullName evidence="3 9">Geranylgeranyl transferase type-2 subunit alpha</fullName>
        <ecNumber evidence="2 9">2.5.1.60</ecNumber>
    </recommendedName>
    <alternativeName>
        <fullName evidence="7 9">Geranylgeranyl transferase type II subunit alpha</fullName>
    </alternativeName>
</protein>
<dbReference type="Pfam" id="PF01239">
    <property type="entry name" value="PPTA"/>
    <property type="match status" value="4"/>
</dbReference>
<feature type="transmembrane region" description="Helical" evidence="10">
    <location>
        <begin position="153"/>
        <end position="171"/>
    </location>
</feature>
<keyword evidence="5 9" id="KW-0808">Transferase</keyword>
<feature type="domain" description="T-SNARE coiled-coil homology" evidence="11">
    <location>
        <begin position="88"/>
        <end position="144"/>
    </location>
</feature>
<comment type="function">
    <text evidence="9">Catalyzes the transfer of a geranyl-geranyl moiety from geranyl-geranyl pyrophosphate to cysteines occuring in specific C-terminal amino acid sequences.</text>
</comment>
<dbReference type="PANTHER" id="PTHR11129:SF2">
    <property type="entry name" value="GERANYLGERANYL TRANSFERASE TYPE-2 SUBUNIT ALPHA"/>
    <property type="match status" value="1"/>
</dbReference>
<name>A0A2H9TJF3_9FUNG</name>
<evidence type="ECO:0000256" key="4">
    <source>
        <dbReference type="ARBA" id="ARBA00022602"/>
    </source>
</evidence>
<sequence length="453" mass="52501">MFGTAQAKVDQLATPNACVEIRLMRQNVRLARLAKLGQHAEYLRHVQSEYNQRRVAHSPQTSIRKFSSPPTEFASTLESQKLLERVNRDGELQDISESMAQVVELLRSMQTVTIEQGSLLDRIDYNLARTQRFLHRGNQHLQKSTVRNESNKLLLLFLFMLVILLLMAHGVKRTENVHDEQDAGEVVRVEEYRGLVAECLKLRNSEHLQTIMTVTGKLLLLNPDFMTAWNIRRRALQVLLKDSADMVEAELRFSVEAIKANPKSYGAWFHRKWIIIALKSAEAPLEVAHELVLCNKLLELDSRNFHCWNYRWFLTESFNVSIQSEFDFTTLMIYRNFSNYSAWHRRSLLFPRLEDLKLIKSAYFTEPADQSCWFYLRWLLNFAAERFGGHEDQYKLELESISELLSIEPEAPLALAAWVHVARLAGLPKEEILEKSTLLAQIDPLRSALHLNN</sequence>
<dbReference type="PANTHER" id="PTHR11129">
    <property type="entry name" value="PROTEIN FARNESYLTRANSFERASE ALPHA SUBUNIT/RAB GERANYLGERANYL TRANSFERASE ALPHA SUBUNIT"/>
    <property type="match status" value="1"/>
</dbReference>
<comment type="caution">
    <text evidence="12">The sequence shown here is derived from an EMBL/GenBank/DDBJ whole genome shotgun (WGS) entry which is preliminary data.</text>
</comment>
<dbReference type="GO" id="GO:0004663">
    <property type="term" value="F:Rab geranylgeranyltransferase activity"/>
    <property type="evidence" value="ECO:0007669"/>
    <property type="project" value="UniProtKB-UniRule"/>
</dbReference>
<organism evidence="12 13">
    <name type="scientific">Paramicrosporidium saccamoebae</name>
    <dbReference type="NCBI Taxonomy" id="1246581"/>
    <lineage>
        <taxon>Eukaryota</taxon>
        <taxon>Fungi</taxon>
        <taxon>Fungi incertae sedis</taxon>
        <taxon>Cryptomycota</taxon>
        <taxon>Cryptomycota incertae sedis</taxon>
        <taxon>Paramicrosporidium</taxon>
    </lineage>
</organism>
<dbReference type="SUPFAM" id="SSF48439">
    <property type="entry name" value="Protein prenylyltransferase"/>
    <property type="match status" value="1"/>
</dbReference>